<dbReference type="Gene3D" id="1.10.8.100">
    <property type="entry name" value="Ribosomal RNA adenine dimethylase-like, domain 2"/>
    <property type="match status" value="1"/>
</dbReference>
<evidence type="ECO:0000256" key="5">
    <source>
        <dbReference type="ARBA" id="ARBA00022691"/>
    </source>
</evidence>
<gene>
    <name evidence="7" type="primary">rsmA</name>
    <name evidence="7" type="synonym">ksgA</name>
    <name evidence="10" type="ORF">CEG42_00490</name>
</gene>
<dbReference type="SMART" id="SM00650">
    <property type="entry name" value="rADc"/>
    <property type="match status" value="1"/>
</dbReference>
<keyword evidence="5 7" id="KW-0949">S-adenosyl-L-methionine</keyword>
<dbReference type="PANTHER" id="PTHR11727">
    <property type="entry name" value="DIMETHYLADENOSINE TRANSFERASE"/>
    <property type="match status" value="1"/>
</dbReference>
<feature type="binding site" evidence="7 8">
    <location>
        <position position="51"/>
    </location>
    <ligand>
        <name>S-adenosyl-L-methionine</name>
        <dbReference type="ChEBI" id="CHEBI:59789"/>
    </ligand>
</feature>
<keyword evidence="4 7" id="KW-0808">Transferase</keyword>
<dbReference type="SUPFAM" id="SSF53335">
    <property type="entry name" value="S-adenosyl-L-methionine-dependent methyltransferases"/>
    <property type="match status" value="1"/>
</dbReference>
<dbReference type="GO" id="GO:0005829">
    <property type="term" value="C:cytosol"/>
    <property type="evidence" value="ECO:0007669"/>
    <property type="project" value="TreeGrafter"/>
</dbReference>
<comment type="subcellular location">
    <subcellularLocation>
        <location evidence="7">Cytoplasm</location>
    </subcellularLocation>
</comment>
<dbReference type="InterPro" id="IPR001737">
    <property type="entry name" value="KsgA/Erm"/>
</dbReference>
<accession>A0AAC9T1Z3</accession>
<dbReference type="PANTHER" id="PTHR11727:SF7">
    <property type="entry name" value="DIMETHYLADENOSINE TRANSFERASE-RELATED"/>
    <property type="match status" value="1"/>
</dbReference>
<dbReference type="InterPro" id="IPR020596">
    <property type="entry name" value="rRNA_Ade_Mease_Trfase_CS"/>
</dbReference>
<feature type="domain" description="Ribosomal RNA adenine methylase transferase N-terminal" evidence="9">
    <location>
        <begin position="31"/>
        <end position="207"/>
    </location>
</feature>
<dbReference type="HAMAP" id="MF_00607">
    <property type="entry name" value="16SrRNA_methyltr_A"/>
    <property type="match status" value="1"/>
</dbReference>
<evidence type="ECO:0000256" key="8">
    <source>
        <dbReference type="PROSITE-ProRule" id="PRU01026"/>
    </source>
</evidence>
<keyword evidence="2 7" id="KW-0698">rRNA processing</keyword>
<dbReference type="AlphaFoldDB" id="A0AAC9T1Z3"/>
<dbReference type="InterPro" id="IPR029063">
    <property type="entry name" value="SAM-dependent_MTases_sf"/>
</dbReference>
<comment type="similarity">
    <text evidence="7">Belongs to the class I-like SAM-binding methyltransferase superfamily. rRNA adenine N(6)-methyltransferase family. RsmA subfamily.</text>
</comment>
<feature type="binding site" evidence="7 8">
    <location>
        <position position="72"/>
    </location>
    <ligand>
        <name>S-adenosyl-L-methionine</name>
        <dbReference type="ChEBI" id="CHEBI:59789"/>
    </ligand>
</feature>
<dbReference type="GO" id="GO:0003723">
    <property type="term" value="F:RNA binding"/>
    <property type="evidence" value="ECO:0007669"/>
    <property type="project" value="UniProtKB-UniRule"/>
</dbReference>
<dbReference type="Gene3D" id="3.40.50.150">
    <property type="entry name" value="Vaccinia Virus protein VP39"/>
    <property type="match status" value="1"/>
</dbReference>
<evidence type="ECO:0000259" key="9">
    <source>
        <dbReference type="SMART" id="SM00650"/>
    </source>
</evidence>
<organism evidence="10 11">
    <name type="scientific">Ureaplasma parvum</name>
    <name type="common">Ureaplasma urealyticum biotype 1</name>
    <dbReference type="NCBI Taxonomy" id="134821"/>
    <lineage>
        <taxon>Bacteria</taxon>
        <taxon>Bacillati</taxon>
        <taxon>Mycoplasmatota</taxon>
        <taxon>Mycoplasmoidales</taxon>
        <taxon>Mycoplasmoidaceae</taxon>
        <taxon>Ureaplasma</taxon>
    </lineage>
</organism>
<evidence type="ECO:0000256" key="3">
    <source>
        <dbReference type="ARBA" id="ARBA00022603"/>
    </source>
</evidence>
<dbReference type="OMA" id="GMFQKEV"/>
<comment type="function">
    <text evidence="7">Specifically dimethylates two adjacent adenosines (A1518 and A1519) in the loop of a conserved hairpin near the 3'-end of 16S rRNA in the 30S particle. May play a critical role in biogenesis of 30S subunits.</text>
</comment>
<keyword evidence="3 7" id="KW-0489">Methyltransferase</keyword>
<dbReference type="GO" id="GO:0052908">
    <property type="term" value="F:16S rRNA (adenine(1518)-N(6)/adenine(1519)-N(6))-dimethyltransferase activity"/>
    <property type="evidence" value="ECO:0007669"/>
    <property type="project" value="UniProtKB-EC"/>
</dbReference>
<feature type="binding site" evidence="7 8">
    <location>
        <position position="96"/>
    </location>
    <ligand>
        <name>S-adenosyl-L-methionine</name>
        <dbReference type="ChEBI" id="CHEBI:59789"/>
    </ligand>
</feature>
<evidence type="ECO:0000256" key="6">
    <source>
        <dbReference type="ARBA" id="ARBA00022884"/>
    </source>
</evidence>
<evidence type="ECO:0000256" key="4">
    <source>
        <dbReference type="ARBA" id="ARBA00022679"/>
    </source>
</evidence>
<name>A0AAC9T1Z3_UREPR</name>
<keyword evidence="1 7" id="KW-0963">Cytoplasm</keyword>
<dbReference type="InterPro" id="IPR020598">
    <property type="entry name" value="rRNA_Ade_methylase_Trfase_N"/>
</dbReference>
<dbReference type="EC" id="2.1.1.182" evidence="7"/>
<dbReference type="InterPro" id="IPR011530">
    <property type="entry name" value="rRNA_adenine_dimethylase"/>
</dbReference>
<dbReference type="GeneID" id="29672343"/>
<dbReference type="Pfam" id="PF00398">
    <property type="entry name" value="RrnaAD"/>
    <property type="match status" value="1"/>
</dbReference>
<feature type="binding site" evidence="7 8">
    <location>
        <position position="123"/>
    </location>
    <ligand>
        <name>S-adenosyl-L-methionine</name>
        <dbReference type="ChEBI" id="CHEBI:59789"/>
    </ligand>
</feature>
<keyword evidence="6 7" id="KW-0694">RNA-binding</keyword>
<dbReference type="EMBL" id="CP021991">
    <property type="protein sequence ID" value="ASD29729.1"/>
    <property type="molecule type" value="Genomic_DNA"/>
</dbReference>
<sequence length="277" mass="32145">MNKSFIKNKLKQESFVPSKKMGQNFLLSNNIKNKIVDVANINKDDLILEIGPGWGAITEILVQKTNILIAIELDKRLYAHLKTYIKTSNFHIINNDVLCVDLDNLILDYNNTQKIQKIKVVANLPYAISSKIVLKIIQSKLINDAYIMVQKEMAERIGAKVNTRGYNAFTVLVQLFCKTKILFEVNAKEFHPQPKVQSAVIHLENLHNSVNFNIEELGKFLRICFLNKRKKLKNNLSNIYDIKIINQMFIDYNLDMNLRAENIEPKMFLKLFNYLNR</sequence>
<evidence type="ECO:0000256" key="7">
    <source>
        <dbReference type="HAMAP-Rule" id="MF_00607"/>
    </source>
</evidence>
<dbReference type="RefSeq" id="WP_006688630.1">
    <property type="nucleotide sequence ID" value="NZ_CAMQQM010000007.1"/>
</dbReference>
<dbReference type="PROSITE" id="PS01131">
    <property type="entry name" value="RRNA_A_DIMETH"/>
    <property type="match status" value="1"/>
</dbReference>
<feature type="binding site" evidence="7 8">
    <location>
        <position position="24"/>
    </location>
    <ligand>
        <name>S-adenosyl-L-methionine</name>
        <dbReference type="ChEBI" id="CHEBI:59789"/>
    </ligand>
</feature>
<proteinExistence type="inferred from homology"/>
<dbReference type="NCBIfam" id="TIGR00755">
    <property type="entry name" value="ksgA"/>
    <property type="match status" value="1"/>
</dbReference>
<dbReference type="SMR" id="A0AAC9T1Z3"/>
<feature type="binding site" evidence="7 8">
    <location>
        <position position="26"/>
    </location>
    <ligand>
        <name>S-adenosyl-L-methionine</name>
        <dbReference type="ChEBI" id="CHEBI:59789"/>
    </ligand>
</feature>
<dbReference type="Proteomes" id="UP000197054">
    <property type="component" value="Chromosome"/>
</dbReference>
<comment type="catalytic activity">
    <reaction evidence="7">
        <text>adenosine(1518)/adenosine(1519) in 16S rRNA + 4 S-adenosyl-L-methionine = N(6)-dimethyladenosine(1518)/N(6)-dimethyladenosine(1519) in 16S rRNA + 4 S-adenosyl-L-homocysteine + 4 H(+)</text>
        <dbReference type="Rhea" id="RHEA:19609"/>
        <dbReference type="Rhea" id="RHEA-COMP:10232"/>
        <dbReference type="Rhea" id="RHEA-COMP:10233"/>
        <dbReference type="ChEBI" id="CHEBI:15378"/>
        <dbReference type="ChEBI" id="CHEBI:57856"/>
        <dbReference type="ChEBI" id="CHEBI:59789"/>
        <dbReference type="ChEBI" id="CHEBI:74411"/>
        <dbReference type="ChEBI" id="CHEBI:74493"/>
        <dbReference type="EC" id="2.1.1.182"/>
    </reaction>
</comment>
<dbReference type="PROSITE" id="PS51689">
    <property type="entry name" value="SAM_RNA_A_N6_MT"/>
    <property type="match status" value="1"/>
</dbReference>
<evidence type="ECO:0000313" key="11">
    <source>
        <dbReference type="Proteomes" id="UP000197054"/>
    </source>
</evidence>
<evidence type="ECO:0000256" key="1">
    <source>
        <dbReference type="ARBA" id="ARBA00022490"/>
    </source>
</evidence>
<evidence type="ECO:0000313" key="10">
    <source>
        <dbReference type="EMBL" id="ASD29729.1"/>
    </source>
</evidence>
<protein>
    <recommendedName>
        <fullName evidence="7">Ribosomal RNA small subunit methyltransferase A</fullName>
        <ecNumber evidence="7">2.1.1.182</ecNumber>
    </recommendedName>
    <alternativeName>
        <fullName evidence="7">16S rRNA (adenine(1518)-N(6)/adenine(1519)-N(6))-dimethyltransferase</fullName>
    </alternativeName>
    <alternativeName>
        <fullName evidence="7">16S rRNA dimethyladenosine transferase</fullName>
    </alternativeName>
    <alternativeName>
        <fullName evidence="7">16S rRNA dimethylase</fullName>
    </alternativeName>
    <alternativeName>
        <fullName evidence="7">S-adenosylmethionine-6-N', N'-adenosyl(rRNA) dimethyltransferase</fullName>
    </alternativeName>
</protein>
<evidence type="ECO:0000256" key="2">
    <source>
        <dbReference type="ARBA" id="ARBA00022552"/>
    </source>
</evidence>
<reference evidence="10 11" key="1">
    <citation type="submission" date="2017-06" db="EMBL/GenBank/DDBJ databases">
        <title>Genome Sequencing and Comparative Genomics Analysis of Five Ureaplasma Urealyticums with Different Drug Resistance.</title>
        <authorList>
            <person name="Ma L."/>
            <person name="Jia T."/>
        </authorList>
    </citation>
    <scope>NUCLEOTIDE SEQUENCE [LARGE SCALE GENOMIC DNA]</scope>
    <source>
        <strain evidence="11">hebnu uu3</strain>
    </source>
</reference>
<dbReference type="InterPro" id="IPR023165">
    <property type="entry name" value="rRNA_Ade_diMease-like_C"/>
</dbReference>